<dbReference type="InterPro" id="IPR003593">
    <property type="entry name" value="AAA+_ATPase"/>
</dbReference>
<sequence>MPLLEVSQLQVEYASQGVPFQAVRGVSFTLEDGEFIGIVGESGCGKSTLGFAITRLLRDPGHISGGRVLFMDKDLAQLDDAALQPMRWADFSIVMQSGMNALNPVLTIRRQFEDAFQAHGFRNKREMAERIRTLLRMVKIDPQFADRYPHELSGGMKQRVSIALAMALSPKLIVMDEPTTALDVVVQRSIIQNLKQLRREKTFSAIFISHDLGTVLELADKVAVMYAGQFMEIQSARSILEHPLHPYTKALLKCFPDPMAEHIEIAGIPGSPPDMKRPPKGCPFAPRCEFVQDRCRDEMPEYRRVGDSYVACHFPGVEGGSK</sequence>
<dbReference type="SUPFAM" id="SSF52540">
    <property type="entry name" value="P-loop containing nucleoside triphosphate hydrolases"/>
    <property type="match status" value="1"/>
</dbReference>
<evidence type="ECO:0000256" key="2">
    <source>
        <dbReference type="ARBA" id="ARBA00005417"/>
    </source>
</evidence>
<evidence type="ECO:0000256" key="5">
    <source>
        <dbReference type="ARBA" id="ARBA00022519"/>
    </source>
</evidence>
<keyword evidence="4" id="KW-1003">Cell membrane</keyword>
<dbReference type="PANTHER" id="PTHR43297">
    <property type="entry name" value="OLIGOPEPTIDE TRANSPORT ATP-BINDING PROTEIN APPD"/>
    <property type="match status" value="1"/>
</dbReference>
<keyword evidence="7 11" id="KW-0067">ATP-binding</keyword>
<dbReference type="Pfam" id="PF00005">
    <property type="entry name" value="ABC_tran"/>
    <property type="match status" value="1"/>
</dbReference>
<dbReference type="PROSITE" id="PS50893">
    <property type="entry name" value="ABC_TRANSPORTER_2"/>
    <property type="match status" value="1"/>
</dbReference>
<dbReference type="CDD" id="cd03257">
    <property type="entry name" value="ABC_NikE_OppD_transporters"/>
    <property type="match status" value="1"/>
</dbReference>
<accession>A0ABY6Z2Q9</accession>
<evidence type="ECO:0000256" key="8">
    <source>
        <dbReference type="ARBA" id="ARBA00022967"/>
    </source>
</evidence>
<dbReference type="PROSITE" id="PS00211">
    <property type="entry name" value="ABC_TRANSPORTER_1"/>
    <property type="match status" value="1"/>
</dbReference>
<gene>
    <name evidence="11" type="ORF">NZD86_01120</name>
</gene>
<dbReference type="EMBL" id="CP104064">
    <property type="protein sequence ID" value="WAH37182.1"/>
    <property type="molecule type" value="Genomic_DNA"/>
</dbReference>
<proteinExistence type="inferred from homology"/>
<dbReference type="SMART" id="SM00382">
    <property type="entry name" value="AAA"/>
    <property type="match status" value="1"/>
</dbReference>
<dbReference type="RefSeq" id="WP_268044630.1">
    <property type="nucleotide sequence ID" value="NZ_CP104064.1"/>
</dbReference>
<keyword evidence="8" id="KW-1278">Translocase</keyword>
<dbReference type="GO" id="GO:0005524">
    <property type="term" value="F:ATP binding"/>
    <property type="evidence" value="ECO:0007669"/>
    <property type="project" value="UniProtKB-KW"/>
</dbReference>
<keyword evidence="5" id="KW-0997">Cell inner membrane</keyword>
<keyword evidence="9" id="KW-0472">Membrane</keyword>
<dbReference type="Pfam" id="PF08352">
    <property type="entry name" value="oligo_HPY"/>
    <property type="match status" value="1"/>
</dbReference>
<dbReference type="InterPro" id="IPR003439">
    <property type="entry name" value="ABC_transporter-like_ATP-bd"/>
</dbReference>
<comment type="similarity">
    <text evidence="2">Belongs to the ABC transporter superfamily.</text>
</comment>
<evidence type="ECO:0000256" key="1">
    <source>
        <dbReference type="ARBA" id="ARBA00004202"/>
    </source>
</evidence>
<dbReference type="Proteomes" id="UP001164803">
    <property type="component" value="Chromosome"/>
</dbReference>
<evidence type="ECO:0000313" key="12">
    <source>
        <dbReference type="Proteomes" id="UP001164803"/>
    </source>
</evidence>
<dbReference type="InterPro" id="IPR017871">
    <property type="entry name" value="ABC_transporter-like_CS"/>
</dbReference>
<evidence type="ECO:0000256" key="9">
    <source>
        <dbReference type="ARBA" id="ARBA00023136"/>
    </source>
</evidence>
<evidence type="ECO:0000256" key="6">
    <source>
        <dbReference type="ARBA" id="ARBA00022741"/>
    </source>
</evidence>
<organism evidence="11 12">
    <name type="scientific">Alicyclobacillus dauci</name>
    <dbReference type="NCBI Taxonomy" id="1475485"/>
    <lineage>
        <taxon>Bacteria</taxon>
        <taxon>Bacillati</taxon>
        <taxon>Bacillota</taxon>
        <taxon>Bacilli</taxon>
        <taxon>Bacillales</taxon>
        <taxon>Alicyclobacillaceae</taxon>
        <taxon>Alicyclobacillus</taxon>
    </lineage>
</organism>
<evidence type="ECO:0000256" key="7">
    <source>
        <dbReference type="ARBA" id="ARBA00022840"/>
    </source>
</evidence>
<keyword evidence="6" id="KW-0547">Nucleotide-binding</keyword>
<reference evidence="11" key="1">
    <citation type="submission" date="2022-08" db="EMBL/GenBank/DDBJ databases">
        <title>Alicyclobacillus dauci DSM2870, complete genome.</title>
        <authorList>
            <person name="Wang Q."/>
            <person name="Cai R."/>
            <person name="Wang Z."/>
        </authorList>
    </citation>
    <scope>NUCLEOTIDE SEQUENCE</scope>
    <source>
        <strain evidence="11">DSM 28700</strain>
    </source>
</reference>
<dbReference type="InterPro" id="IPR050388">
    <property type="entry name" value="ABC_Ni/Peptide_Import"/>
</dbReference>
<feature type="domain" description="ABC transporter" evidence="10">
    <location>
        <begin position="6"/>
        <end position="252"/>
    </location>
</feature>
<dbReference type="Gene3D" id="3.40.50.300">
    <property type="entry name" value="P-loop containing nucleotide triphosphate hydrolases"/>
    <property type="match status" value="1"/>
</dbReference>
<evidence type="ECO:0000256" key="4">
    <source>
        <dbReference type="ARBA" id="ARBA00022475"/>
    </source>
</evidence>
<protein>
    <submittedName>
        <fullName evidence="11">ABC transporter ATP-binding protein</fullName>
    </submittedName>
</protein>
<name>A0ABY6Z2Q9_9BACL</name>
<dbReference type="NCBIfam" id="TIGR01727">
    <property type="entry name" value="oligo_HPY"/>
    <property type="match status" value="1"/>
</dbReference>
<evidence type="ECO:0000256" key="3">
    <source>
        <dbReference type="ARBA" id="ARBA00022448"/>
    </source>
</evidence>
<evidence type="ECO:0000313" key="11">
    <source>
        <dbReference type="EMBL" id="WAH37182.1"/>
    </source>
</evidence>
<dbReference type="InterPro" id="IPR013563">
    <property type="entry name" value="Oligopep_ABC_C"/>
</dbReference>
<dbReference type="InterPro" id="IPR027417">
    <property type="entry name" value="P-loop_NTPase"/>
</dbReference>
<dbReference type="PANTHER" id="PTHR43297:SF14">
    <property type="entry name" value="ATPASE AAA-TYPE CORE DOMAIN-CONTAINING PROTEIN"/>
    <property type="match status" value="1"/>
</dbReference>
<keyword evidence="3" id="KW-0813">Transport</keyword>
<keyword evidence="12" id="KW-1185">Reference proteome</keyword>
<evidence type="ECO:0000259" key="10">
    <source>
        <dbReference type="PROSITE" id="PS50893"/>
    </source>
</evidence>
<comment type="subcellular location">
    <subcellularLocation>
        <location evidence="1">Cell membrane</location>
        <topology evidence="1">Peripheral membrane protein</topology>
    </subcellularLocation>
</comment>